<feature type="compositionally biased region" description="Polar residues" evidence="1">
    <location>
        <begin position="77"/>
        <end position="88"/>
    </location>
</feature>
<evidence type="ECO:0000256" key="2">
    <source>
        <dbReference type="SAM" id="SignalP"/>
    </source>
</evidence>
<feature type="compositionally biased region" description="Basic and acidic residues" evidence="1">
    <location>
        <begin position="22"/>
        <end position="35"/>
    </location>
</feature>
<feature type="chain" id="PRO_5013026023" evidence="2">
    <location>
        <begin position="19"/>
        <end position="166"/>
    </location>
</feature>
<accession>A0A1V6TKQ0</accession>
<sequence>MHFSAPVALLALAAGVQAGGHKQQEPPVHQKEASHSVHATGVQTGTHPIVTGGPVHGKNSTVVVTSTAPCHNGKCFGSSSTVPGTKPTSSGLIGGGGGGVGGGSGSGSGSGSPSGSGSGAGGSGAGNTPASPSSTGFTPSNPGSKVSVPMAGAALGSVAYGLALLA</sequence>
<organism evidence="3 4">
    <name type="scientific">Penicillium steckii</name>
    <dbReference type="NCBI Taxonomy" id="303698"/>
    <lineage>
        <taxon>Eukaryota</taxon>
        <taxon>Fungi</taxon>
        <taxon>Dikarya</taxon>
        <taxon>Ascomycota</taxon>
        <taxon>Pezizomycotina</taxon>
        <taxon>Eurotiomycetes</taxon>
        <taxon>Eurotiomycetidae</taxon>
        <taxon>Eurotiales</taxon>
        <taxon>Aspergillaceae</taxon>
        <taxon>Penicillium</taxon>
    </lineage>
</organism>
<evidence type="ECO:0000313" key="4">
    <source>
        <dbReference type="Proteomes" id="UP000191285"/>
    </source>
</evidence>
<comment type="caution">
    <text evidence="3">The sequence shown here is derived from an EMBL/GenBank/DDBJ whole genome shotgun (WGS) entry which is preliminary data.</text>
</comment>
<dbReference type="EMBL" id="MLKD01000005">
    <property type="protein sequence ID" value="OQE26500.1"/>
    <property type="molecule type" value="Genomic_DNA"/>
</dbReference>
<gene>
    <name evidence="3" type="ORF">PENSTE_c005G00261</name>
</gene>
<feature type="region of interest" description="Disordered" evidence="1">
    <location>
        <begin position="18"/>
        <end position="38"/>
    </location>
</feature>
<feature type="signal peptide" evidence="2">
    <location>
        <begin position="1"/>
        <end position="18"/>
    </location>
</feature>
<evidence type="ECO:0000313" key="3">
    <source>
        <dbReference type="EMBL" id="OQE26500.1"/>
    </source>
</evidence>
<proteinExistence type="predicted"/>
<feature type="compositionally biased region" description="Gly residues" evidence="1">
    <location>
        <begin position="92"/>
        <end position="125"/>
    </location>
</feature>
<evidence type="ECO:0000256" key="1">
    <source>
        <dbReference type="SAM" id="MobiDB-lite"/>
    </source>
</evidence>
<protein>
    <submittedName>
        <fullName evidence="3">Uncharacterized protein</fullName>
    </submittedName>
</protein>
<reference evidence="4" key="1">
    <citation type="journal article" date="2017" name="Nat. Microbiol.">
        <title>Global analysis of biosynthetic gene clusters reveals vast potential of secondary metabolite production in Penicillium species.</title>
        <authorList>
            <person name="Nielsen J.C."/>
            <person name="Grijseels S."/>
            <person name="Prigent S."/>
            <person name="Ji B."/>
            <person name="Dainat J."/>
            <person name="Nielsen K.F."/>
            <person name="Frisvad J.C."/>
            <person name="Workman M."/>
            <person name="Nielsen J."/>
        </authorList>
    </citation>
    <scope>NUCLEOTIDE SEQUENCE [LARGE SCALE GENOMIC DNA]</scope>
    <source>
        <strain evidence="4">IBT 24891</strain>
    </source>
</reference>
<dbReference type="Proteomes" id="UP000191285">
    <property type="component" value="Unassembled WGS sequence"/>
</dbReference>
<feature type="compositionally biased region" description="Polar residues" evidence="1">
    <location>
        <begin position="135"/>
        <end position="144"/>
    </location>
</feature>
<dbReference type="OrthoDB" id="4368971at2759"/>
<keyword evidence="4" id="KW-1185">Reference proteome</keyword>
<keyword evidence="2" id="KW-0732">Signal</keyword>
<name>A0A1V6TKQ0_9EURO</name>
<dbReference type="AlphaFoldDB" id="A0A1V6TKQ0"/>
<dbReference type="STRING" id="303698.A0A1V6TKQ0"/>
<feature type="region of interest" description="Disordered" evidence="1">
    <location>
        <begin position="74"/>
        <end position="149"/>
    </location>
</feature>